<gene>
    <name evidence="9" type="ORF">RDB_LOCUS92369</name>
</gene>
<dbReference type="InterPro" id="IPR030374">
    <property type="entry name" value="PABS"/>
</dbReference>
<dbReference type="GO" id="GO:0006596">
    <property type="term" value="P:polyamine biosynthetic process"/>
    <property type="evidence" value="ECO:0007669"/>
    <property type="project" value="UniProtKB-UniRule"/>
</dbReference>
<sequence>MSLTTGAPKSKRSIRGFLRNTFSRSSSTIPTHIPSSPPDSSQDSPSLGSPNLLHALAHSAGALDVSPSNDERLALHSVSAPSTSSAGQTSFLPIPLINAPTALDVPDPPPPSDKRLAVLRPISAPAVVGAKPTNSQPNSTSMDTSAVLGSARTTSTNMTAVWGRLKASLQGLRDITGVFPHLSLAVGILLECFDELETAARSQRDYEDLAKELTTLSESLTQYIKPPMPMLITQCISGVAMEIEQQAKDIDNKMRRGTAERLMIAKADEEDVIRHYRRIQSLFRQLQASINMGASTWSIANEHLVNTRLEGLNPVKQATYDSTLSSALSRRSCTEGTREEILSNLDKWLSDSSAPAVYWMNGMAGTGKTTIACTFSEQLEHRKLLAASFFCTRTVADCRDTARIIPTIAYQLARYSAPFQASLYEALGDDPDAGSKNIQKQFERLLRDPLLKVKDAMPGKFVIVIDALDECGDRNRVETMLDMLFRYAPDMPLRFFITSRPEPEIYDRMMLDVKARAALHLHDIETSLVQADIELYLKEELGFISPPAAQIAQLAQRSGSLFIYAATLVRYIRFSKRFGNPRQRLQSVLSLTPESTKKHAEIDALYTTILESALEETQMEQQEADDVRLVLRTVLFTQEPVSVETIATLAGLDDPQRVLFALQPLRSVLHQSEDTKLVSTLHASFPDFMFSNERSGVYFCDIVEHSQMIAERCFLAMTEQLRFNICDLESSFVPDEKVKDIQQRIKQRISPALAYACRYWGSHLALASISGHLLKLLEEFIRHQLLFWTEVLSLRREIGTGLEMLLKAKQWLNLNRVESTSSELVVLVEDSYNFVTAFAGSPASQSTPHIYISVLPFCPRSSSVYKNYWKRTQGLLELKGSLMERREAASLATWNIGSRIYSVAYSPDGTRVAVGCDDHSVRILNAHDGTPLFDPLRGHTNTVSSVVFSPDGKLVASASYDASVRLWNAHSGAPIFGALKDDNREVNSVAFSPDSTRVISGSDDNHIRVWSSYTGALLQGPLEGHTGLIRSVAFSHDGALIVSSSNDGTIRLWNARDGTPAAPPFTGHADHVMSVAFIPGEHRFVSGSKDRSVHVWNKPDGLLAPSPFTGHTGYVNFVAVSPDGTRVASGSTDRTVRVCKIDDGTLTAGPFVGHTNSVHSIVYSPDGTRVISGSFDGTIRVWNVRDGLPLPPPAPFKNHMNNLKSVSFSGDGARLLSISSDFSVRAWGISPDIAVVEPLESRSIVSSLQTAPLMGFDAPINVIDYDYQFLNSVDGGLVSGSLEGQTDSFTSSGLSADGTLLVTGFRNGFIRLWDLKKAKQVNGPFCGHGGEIISVALSLDHSRVTSCSNQDKTIRVWNTRNTVLNIFSSDVTQTDSTFAHHNGQFFDGWNIRKDGWVTNGSSQLLFWIPHDFASAHVWPSPHAEFIITKDGMVHILQQKLLLGGQWSRCYTPD</sequence>
<dbReference type="InterPro" id="IPR020472">
    <property type="entry name" value="WD40_PAC1"/>
</dbReference>
<dbReference type="PROSITE" id="PS00678">
    <property type="entry name" value="WD_REPEATS_1"/>
    <property type="match status" value="4"/>
</dbReference>
<dbReference type="EMBL" id="CAJMXA010002537">
    <property type="protein sequence ID" value="CAE6483314.1"/>
    <property type="molecule type" value="Genomic_DNA"/>
</dbReference>
<feature type="repeat" description="WD" evidence="4">
    <location>
        <begin position="1022"/>
        <end position="1063"/>
    </location>
</feature>
<accession>A0A8H3CH14</accession>
<dbReference type="Proteomes" id="UP000663853">
    <property type="component" value="Unassembled WGS sequence"/>
</dbReference>
<dbReference type="InterPro" id="IPR056884">
    <property type="entry name" value="NPHP3-like_N"/>
</dbReference>
<dbReference type="PANTHER" id="PTHR19848:SF8">
    <property type="entry name" value="F-BOX AND WD REPEAT DOMAIN CONTAINING 7"/>
    <property type="match status" value="1"/>
</dbReference>
<dbReference type="PANTHER" id="PTHR19848">
    <property type="entry name" value="WD40 REPEAT PROTEIN"/>
    <property type="match status" value="1"/>
</dbReference>
<dbReference type="InterPro" id="IPR001680">
    <property type="entry name" value="WD40_rpt"/>
</dbReference>
<feature type="repeat" description="WD" evidence="4">
    <location>
        <begin position="1282"/>
        <end position="1323"/>
    </location>
</feature>
<feature type="repeat" description="WD" evidence="4">
    <location>
        <begin position="1108"/>
        <end position="1138"/>
    </location>
</feature>
<feature type="domain" description="NACHT" evidence="7">
    <location>
        <begin position="356"/>
        <end position="501"/>
    </location>
</feature>
<evidence type="ECO:0000313" key="9">
    <source>
        <dbReference type="EMBL" id="CAE6483314.1"/>
    </source>
</evidence>
<proteinExistence type="predicted"/>
<feature type="repeat" description="WD" evidence="4">
    <location>
        <begin position="936"/>
        <end position="977"/>
    </location>
</feature>
<dbReference type="PROSITE" id="PS50837">
    <property type="entry name" value="NACHT"/>
    <property type="match status" value="1"/>
</dbReference>
<protein>
    <recommendedName>
        <fullName evidence="11">Vegetative incompatibility protein HET-E-1</fullName>
    </recommendedName>
</protein>
<evidence type="ECO:0000256" key="5">
    <source>
        <dbReference type="PROSITE-ProRule" id="PRU00354"/>
    </source>
</evidence>
<evidence type="ECO:0000313" key="10">
    <source>
        <dbReference type="Proteomes" id="UP000663853"/>
    </source>
</evidence>
<evidence type="ECO:0000256" key="1">
    <source>
        <dbReference type="ARBA" id="ARBA00022574"/>
    </source>
</evidence>
<feature type="compositionally biased region" description="Low complexity" evidence="6">
    <location>
        <begin position="23"/>
        <end position="52"/>
    </location>
</feature>
<evidence type="ECO:0000256" key="4">
    <source>
        <dbReference type="PROSITE-ProRule" id="PRU00221"/>
    </source>
</evidence>
<feature type="domain" description="PABS" evidence="8">
    <location>
        <begin position="1"/>
        <end position="50"/>
    </location>
</feature>
<keyword evidence="1 4" id="KW-0853">WD repeat</keyword>
<dbReference type="SUPFAM" id="SSF50978">
    <property type="entry name" value="WD40 repeat-like"/>
    <property type="match status" value="2"/>
</dbReference>
<feature type="repeat" description="WD" evidence="4">
    <location>
        <begin position="1196"/>
        <end position="1230"/>
    </location>
</feature>
<dbReference type="Gene3D" id="2.130.10.10">
    <property type="entry name" value="YVTN repeat-like/Quinoprotein amine dehydrogenase"/>
    <property type="match status" value="4"/>
</dbReference>
<dbReference type="SUPFAM" id="SSF52540">
    <property type="entry name" value="P-loop containing nucleoside triphosphate hydrolases"/>
    <property type="match status" value="1"/>
</dbReference>
<evidence type="ECO:0000256" key="6">
    <source>
        <dbReference type="SAM" id="MobiDB-lite"/>
    </source>
</evidence>
<keyword evidence="3" id="KW-0677">Repeat</keyword>
<comment type="caution">
    <text evidence="9">The sequence shown here is derived from an EMBL/GenBank/DDBJ whole genome shotgun (WGS) entry which is preliminary data.</text>
</comment>
<dbReference type="PROSITE" id="PS50294">
    <property type="entry name" value="WD_REPEATS_REGION"/>
    <property type="match status" value="8"/>
</dbReference>
<dbReference type="GO" id="GO:0016740">
    <property type="term" value="F:transferase activity"/>
    <property type="evidence" value="ECO:0007669"/>
    <property type="project" value="UniProtKB-UniRule"/>
</dbReference>
<keyword evidence="2 5" id="KW-0808">Transferase</keyword>
<dbReference type="InterPro" id="IPR007111">
    <property type="entry name" value="NACHT_NTPase"/>
</dbReference>
<evidence type="ECO:0000256" key="3">
    <source>
        <dbReference type="ARBA" id="ARBA00022737"/>
    </source>
</evidence>
<dbReference type="Pfam" id="PF00400">
    <property type="entry name" value="WD40"/>
    <property type="match status" value="9"/>
</dbReference>
<feature type="repeat" description="WD" evidence="4">
    <location>
        <begin position="1151"/>
        <end position="1187"/>
    </location>
</feature>
<comment type="caution">
    <text evidence="5">Lacks conserved residue(s) required for the propagation of feature annotation.</text>
</comment>
<keyword evidence="5" id="KW-0620">Polyamine biosynthesis</keyword>
<dbReference type="Pfam" id="PF24883">
    <property type="entry name" value="NPHP3_N"/>
    <property type="match status" value="1"/>
</dbReference>
<evidence type="ECO:0000259" key="7">
    <source>
        <dbReference type="PROSITE" id="PS50837"/>
    </source>
</evidence>
<dbReference type="CDD" id="cd00200">
    <property type="entry name" value="WD40"/>
    <property type="match status" value="1"/>
</dbReference>
<feature type="region of interest" description="Disordered" evidence="6">
    <location>
        <begin position="1"/>
        <end position="52"/>
    </location>
</feature>
<dbReference type="SMART" id="SM00320">
    <property type="entry name" value="WD40"/>
    <property type="match status" value="10"/>
</dbReference>
<name>A0A8H3CH14_9AGAM</name>
<organism evidence="9 10">
    <name type="scientific">Rhizoctonia solani</name>
    <dbReference type="NCBI Taxonomy" id="456999"/>
    <lineage>
        <taxon>Eukaryota</taxon>
        <taxon>Fungi</taxon>
        <taxon>Dikarya</taxon>
        <taxon>Basidiomycota</taxon>
        <taxon>Agaricomycotina</taxon>
        <taxon>Agaricomycetes</taxon>
        <taxon>Cantharellales</taxon>
        <taxon>Ceratobasidiaceae</taxon>
        <taxon>Rhizoctonia</taxon>
    </lineage>
</organism>
<dbReference type="PROSITE" id="PS51006">
    <property type="entry name" value="PABS_2"/>
    <property type="match status" value="1"/>
</dbReference>
<dbReference type="Gene3D" id="3.40.50.300">
    <property type="entry name" value="P-loop containing nucleotide triphosphate hydrolases"/>
    <property type="match status" value="1"/>
</dbReference>
<evidence type="ECO:0000256" key="2">
    <source>
        <dbReference type="ARBA" id="ARBA00022679"/>
    </source>
</evidence>
<dbReference type="InterPro" id="IPR019775">
    <property type="entry name" value="WD40_repeat_CS"/>
</dbReference>
<dbReference type="PROSITE" id="PS50082">
    <property type="entry name" value="WD_REPEATS_2"/>
    <property type="match status" value="9"/>
</dbReference>
<evidence type="ECO:0008006" key="11">
    <source>
        <dbReference type="Google" id="ProtNLM"/>
    </source>
</evidence>
<feature type="repeat" description="WD" evidence="4">
    <location>
        <begin position="1325"/>
        <end position="1361"/>
    </location>
</feature>
<dbReference type="PRINTS" id="PR00320">
    <property type="entry name" value="GPROTEINBRPT"/>
</dbReference>
<dbReference type="InterPro" id="IPR027417">
    <property type="entry name" value="P-loop_NTPase"/>
</dbReference>
<reference evidence="9" key="1">
    <citation type="submission" date="2021-01" db="EMBL/GenBank/DDBJ databases">
        <authorList>
            <person name="Kaushik A."/>
        </authorList>
    </citation>
    <scope>NUCLEOTIDE SEQUENCE</scope>
    <source>
        <strain evidence="9">AG6-10EEA</strain>
    </source>
</reference>
<dbReference type="InterPro" id="IPR036322">
    <property type="entry name" value="WD40_repeat_dom_sf"/>
</dbReference>
<feature type="repeat" description="WD" evidence="4">
    <location>
        <begin position="979"/>
        <end position="1020"/>
    </location>
</feature>
<evidence type="ECO:0000259" key="8">
    <source>
        <dbReference type="PROSITE" id="PS51006"/>
    </source>
</evidence>
<feature type="repeat" description="WD" evidence="4">
    <location>
        <begin position="1065"/>
        <end position="1097"/>
    </location>
</feature>
<dbReference type="InterPro" id="IPR015943">
    <property type="entry name" value="WD40/YVTN_repeat-like_dom_sf"/>
</dbReference>